<name>A0A9B0TP70_CHRAS</name>
<evidence type="ECO:0000256" key="6">
    <source>
        <dbReference type="ARBA" id="ARBA00022833"/>
    </source>
</evidence>
<dbReference type="GeneID" id="102820656"/>
<dbReference type="InterPro" id="IPR013087">
    <property type="entry name" value="Znf_C2H2_type"/>
</dbReference>
<keyword evidence="7" id="KW-0805">Transcription regulation</keyword>
<protein>
    <submittedName>
        <fullName evidence="15">Zinc finger protein 613-like</fullName>
    </submittedName>
</protein>
<dbReference type="GO" id="GO:0003677">
    <property type="term" value="F:DNA binding"/>
    <property type="evidence" value="ECO:0007669"/>
    <property type="project" value="UniProtKB-KW"/>
</dbReference>
<dbReference type="GO" id="GO:0005634">
    <property type="term" value="C:nucleus"/>
    <property type="evidence" value="ECO:0007669"/>
    <property type="project" value="UniProtKB-SubCell"/>
</dbReference>
<evidence type="ECO:0000256" key="7">
    <source>
        <dbReference type="ARBA" id="ARBA00023015"/>
    </source>
</evidence>
<keyword evidence="3" id="KW-0479">Metal-binding</keyword>
<sequence>METGEEPWSCSDCGKGFSQKTRFISHQRFHTGKTPFVCTECGKLCSHKSGLINHQRIHTGEKPYICSECGKAFRDKSCLNRHRRTHTGEKPYGCSDCGKAFSHLSCLVYHKGMLHTREKHDSSDKVENSFPKSSTSSRTSGGVQEENPVNTVAAQVQTSLNTCGLTADRKAAQVGQTFTTHAPSGDKTVCTVEKPYKCSDCGSAISDELHQILRHERCTGKD</sequence>
<evidence type="ECO:0000256" key="1">
    <source>
        <dbReference type="ARBA" id="ARBA00004123"/>
    </source>
</evidence>
<evidence type="ECO:0000313" key="15">
    <source>
        <dbReference type="RefSeq" id="XP_006866128.1"/>
    </source>
</evidence>
<evidence type="ECO:0000313" key="14">
    <source>
        <dbReference type="Proteomes" id="UP000504623"/>
    </source>
</evidence>
<feature type="domain" description="C2H2-type" evidence="13">
    <location>
        <begin position="64"/>
        <end position="91"/>
    </location>
</feature>
<dbReference type="OrthoDB" id="8922241at2759"/>
<organism evidence="14 15">
    <name type="scientific">Chrysochloris asiatica</name>
    <name type="common">Cape golden mole</name>
    <dbReference type="NCBI Taxonomy" id="185453"/>
    <lineage>
        <taxon>Eukaryota</taxon>
        <taxon>Metazoa</taxon>
        <taxon>Chordata</taxon>
        <taxon>Craniata</taxon>
        <taxon>Vertebrata</taxon>
        <taxon>Euteleostomi</taxon>
        <taxon>Mammalia</taxon>
        <taxon>Eutheria</taxon>
        <taxon>Afrotheria</taxon>
        <taxon>Chrysochloridae</taxon>
        <taxon>Chrysochlorinae</taxon>
        <taxon>Chrysochloris</taxon>
    </lineage>
</organism>
<evidence type="ECO:0000256" key="12">
    <source>
        <dbReference type="SAM" id="MobiDB-lite"/>
    </source>
</evidence>
<dbReference type="PROSITE" id="PS50157">
    <property type="entry name" value="ZINC_FINGER_C2H2_2"/>
    <property type="match status" value="4"/>
</dbReference>
<dbReference type="FunFam" id="3.30.160.60:FF:002797">
    <property type="entry name" value="Zinc finger protein 613"/>
    <property type="match status" value="1"/>
</dbReference>
<comment type="subcellular location">
    <subcellularLocation>
        <location evidence="1">Nucleus</location>
    </subcellularLocation>
</comment>
<feature type="domain" description="C2H2-type" evidence="13">
    <location>
        <begin position="8"/>
        <end position="35"/>
    </location>
</feature>
<evidence type="ECO:0000256" key="8">
    <source>
        <dbReference type="ARBA" id="ARBA00023125"/>
    </source>
</evidence>
<dbReference type="PROSITE" id="PS00028">
    <property type="entry name" value="ZINC_FINGER_C2H2_1"/>
    <property type="match status" value="4"/>
</dbReference>
<evidence type="ECO:0000256" key="4">
    <source>
        <dbReference type="ARBA" id="ARBA00022737"/>
    </source>
</evidence>
<keyword evidence="5 11" id="KW-0863">Zinc-finger</keyword>
<feature type="domain" description="C2H2-type" evidence="13">
    <location>
        <begin position="36"/>
        <end position="63"/>
    </location>
</feature>
<feature type="domain" description="C2H2-type" evidence="13">
    <location>
        <begin position="92"/>
        <end position="120"/>
    </location>
</feature>
<evidence type="ECO:0000256" key="5">
    <source>
        <dbReference type="ARBA" id="ARBA00022771"/>
    </source>
</evidence>
<dbReference type="FunFam" id="3.30.160.60:FF:000029">
    <property type="entry name" value="GLI family zinc finger 4"/>
    <property type="match status" value="1"/>
</dbReference>
<dbReference type="Pfam" id="PF00096">
    <property type="entry name" value="zf-C2H2"/>
    <property type="match status" value="4"/>
</dbReference>
<dbReference type="SUPFAM" id="SSF57667">
    <property type="entry name" value="beta-beta-alpha zinc fingers"/>
    <property type="match status" value="2"/>
</dbReference>
<feature type="region of interest" description="Disordered" evidence="12">
    <location>
        <begin position="117"/>
        <end position="148"/>
    </location>
</feature>
<dbReference type="FunFam" id="3.30.160.60:FF:004496">
    <property type="match status" value="1"/>
</dbReference>
<dbReference type="FunFam" id="3.30.160.60:FF:002343">
    <property type="entry name" value="Zinc finger protein 33A"/>
    <property type="match status" value="1"/>
</dbReference>
<dbReference type="InterPro" id="IPR050826">
    <property type="entry name" value="Krueppel_C2H2_ZnFinger"/>
</dbReference>
<keyword evidence="8" id="KW-0238">DNA-binding</keyword>
<evidence type="ECO:0000256" key="9">
    <source>
        <dbReference type="ARBA" id="ARBA00023163"/>
    </source>
</evidence>
<evidence type="ECO:0000256" key="10">
    <source>
        <dbReference type="ARBA" id="ARBA00023242"/>
    </source>
</evidence>
<evidence type="ECO:0000259" key="13">
    <source>
        <dbReference type="PROSITE" id="PS50157"/>
    </source>
</evidence>
<reference evidence="15" key="1">
    <citation type="submission" date="2025-08" db="UniProtKB">
        <authorList>
            <consortium name="RefSeq"/>
        </authorList>
    </citation>
    <scope>IDENTIFICATION</scope>
    <source>
        <tissue evidence="15">Spleen</tissue>
    </source>
</reference>
<dbReference type="PANTHER" id="PTHR24377">
    <property type="entry name" value="IP01015P-RELATED"/>
    <property type="match status" value="1"/>
</dbReference>
<keyword evidence="14" id="KW-1185">Reference proteome</keyword>
<gene>
    <name evidence="15" type="primary">LOC102820656</name>
</gene>
<evidence type="ECO:0000256" key="11">
    <source>
        <dbReference type="PROSITE-ProRule" id="PRU00042"/>
    </source>
</evidence>
<dbReference type="GO" id="GO:0008270">
    <property type="term" value="F:zinc ion binding"/>
    <property type="evidence" value="ECO:0007669"/>
    <property type="project" value="UniProtKB-KW"/>
</dbReference>
<dbReference type="AlphaFoldDB" id="A0A9B0TP70"/>
<comment type="similarity">
    <text evidence="2">Belongs to the krueppel C2H2-type zinc-finger protein family.</text>
</comment>
<dbReference type="RefSeq" id="XP_006866128.1">
    <property type="nucleotide sequence ID" value="XM_006866066.1"/>
</dbReference>
<dbReference type="SMART" id="SM00355">
    <property type="entry name" value="ZnF_C2H2"/>
    <property type="match status" value="4"/>
</dbReference>
<accession>A0A9B0TP70</accession>
<keyword evidence="10" id="KW-0539">Nucleus</keyword>
<proteinExistence type="inferred from homology"/>
<keyword evidence="4" id="KW-0677">Repeat</keyword>
<evidence type="ECO:0000256" key="2">
    <source>
        <dbReference type="ARBA" id="ARBA00006991"/>
    </source>
</evidence>
<keyword evidence="6" id="KW-0862">Zinc</keyword>
<dbReference type="InterPro" id="IPR036236">
    <property type="entry name" value="Znf_C2H2_sf"/>
</dbReference>
<dbReference type="Gene3D" id="3.30.160.60">
    <property type="entry name" value="Classic Zinc Finger"/>
    <property type="match status" value="4"/>
</dbReference>
<feature type="compositionally biased region" description="Low complexity" evidence="12">
    <location>
        <begin position="133"/>
        <end position="142"/>
    </location>
</feature>
<dbReference type="Proteomes" id="UP000504623">
    <property type="component" value="Unplaced"/>
</dbReference>
<feature type="compositionally biased region" description="Basic and acidic residues" evidence="12">
    <location>
        <begin position="117"/>
        <end position="127"/>
    </location>
</feature>
<evidence type="ECO:0000256" key="3">
    <source>
        <dbReference type="ARBA" id="ARBA00022723"/>
    </source>
</evidence>
<keyword evidence="9" id="KW-0804">Transcription</keyword>